<dbReference type="eggNOG" id="ENOG502SF5R">
    <property type="taxonomic scope" value="Eukaryota"/>
</dbReference>
<sequence length="218" mass="22737">MSTSTTTTTTLLQTLTISTSLLASGAIASLSLLTIPLLTALPASRSLPATRWLFSRGSHIFPQAASISSAGFAYLAYTCIPSHTFHLVDVFSYGREVNGYLLAAALTLSIGPFTGVMIPTNFELIGRNEGRGGKRSEGSAREGGGVGKRKRSAEASVAGTGEGSEFTDLSGPQEKVEGGTEEEDERVVVLLRRFQVLNFVRAALIGAGGVVGLVVALS</sequence>
<feature type="compositionally biased region" description="Basic and acidic residues" evidence="6">
    <location>
        <begin position="129"/>
        <end position="140"/>
    </location>
</feature>
<dbReference type="PANTHER" id="PTHR35042">
    <property type="entry name" value="ANTHRONE OXYGENASE ENCC"/>
    <property type="match status" value="1"/>
</dbReference>
<reference evidence="8 9" key="1">
    <citation type="journal article" date="2013" name="BMC Genomics">
        <title>Genomics-driven discovery of the pneumocandin biosynthetic gene cluster in the fungus Glarea lozoyensis.</title>
        <authorList>
            <person name="Chen L."/>
            <person name="Yue Q."/>
            <person name="Zhang X."/>
            <person name="Xiang M."/>
            <person name="Wang C."/>
            <person name="Li S."/>
            <person name="Che Y."/>
            <person name="Ortiz-Lopez F.J."/>
            <person name="Bills G.F."/>
            <person name="Liu X."/>
            <person name="An Z."/>
        </authorList>
    </citation>
    <scope>NUCLEOTIDE SEQUENCE [LARGE SCALE GENOMIC DNA]</scope>
    <source>
        <strain evidence="9">ATCC 20868 / MF5171</strain>
    </source>
</reference>
<comment type="subcellular location">
    <subcellularLocation>
        <location evidence="1">Membrane</location>
        <topology evidence="1">Multi-pass membrane protein</topology>
    </subcellularLocation>
</comment>
<evidence type="ECO:0000256" key="5">
    <source>
        <dbReference type="ARBA" id="ARBA00034313"/>
    </source>
</evidence>
<dbReference type="GeneID" id="19470462"/>
<dbReference type="RefSeq" id="XP_008087755.1">
    <property type="nucleotide sequence ID" value="XM_008089564.1"/>
</dbReference>
<evidence type="ECO:0000256" key="6">
    <source>
        <dbReference type="SAM" id="MobiDB-lite"/>
    </source>
</evidence>
<feature type="region of interest" description="Disordered" evidence="6">
    <location>
        <begin position="129"/>
        <end position="182"/>
    </location>
</feature>
<evidence type="ECO:0000313" key="9">
    <source>
        <dbReference type="Proteomes" id="UP000016922"/>
    </source>
</evidence>
<dbReference type="GO" id="GO:0016020">
    <property type="term" value="C:membrane"/>
    <property type="evidence" value="ECO:0007669"/>
    <property type="project" value="UniProtKB-SubCell"/>
</dbReference>
<dbReference type="Proteomes" id="UP000016922">
    <property type="component" value="Unassembled WGS sequence"/>
</dbReference>
<gene>
    <name evidence="8" type="ORF">GLAREA_11421</name>
</gene>
<dbReference type="AlphaFoldDB" id="S3CG18"/>
<accession>S3CG18</accession>
<feature type="transmembrane region" description="Helical" evidence="7">
    <location>
        <begin position="20"/>
        <end position="39"/>
    </location>
</feature>
<evidence type="ECO:0000256" key="1">
    <source>
        <dbReference type="ARBA" id="ARBA00004141"/>
    </source>
</evidence>
<dbReference type="HOGENOM" id="CLU_1320942_0_0_1"/>
<dbReference type="OrthoDB" id="5954308at2759"/>
<evidence type="ECO:0000256" key="3">
    <source>
        <dbReference type="ARBA" id="ARBA00022989"/>
    </source>
</evidence>
<organism evidence="8 9">
    <name type="scientific">Glarea lozoyensis (strain ATCC 20868 / MF5171)</name>
    <dbReference type="NCBI Taxonomy" id="1116229"/>
    <lineage>
        <taxon>Eukaryota</taxon>
        <taxon>Fungi</taxon>
        <taxon>Dikarya</taxon>
        <taxon>Ascomycota</taxon>
        <taxon>Pezizomycotina</taxon>
        <taxon>Leotiomycetes</taxon>
        <taxon>Helotiales</taxon>
        <taxon>Helotiaceae</taxon>
        <taxon>Glarea</taxon>
    </lineage>
</organism>
<evidence type="ECO:0000256" key="7">
    <source>
        <dbReference type="SAM" id="Phobius"/>
    </source>
</evidence>
<feature type="transmembrane region" description="Helical" evidence="7">
    <location>
        <begin position="97"/>
        <end position="118"/>
    </location>
</feature>
<dbReference type="OMA" id="SLPMVRW"/>
<dbReference type="PANTHER" id="PTHR35042:SF1">
    <property type="entry name" value="DUF1772-DOMAIN-CONTAINING PROTEIN"/>
    <property type="match status" value="1"/>
</dbReference>
<evidence type="ECO:0000256" key="2">
    <source>
        <dbReference type="ARBA" id="ARBA00022692"/>
    </source>
</evidence>
<feature type="transmembrane region" description="Helical" evidence="7">
    <location>
        <begin position="196"/>
        <end position="217"/>
    </location>
</feature>
<dbReference type="InterPro" id="IPR013901">
    <property type="entry name" value="Anthrone_oxy"/>
</dbReference>
<name>S3CG18_GLAL2</name>
<evidence type="ECO:0000256" key="4">
    <source>
        <dbReference type="ARBA" id="ARBA00023136"/>
    </source>
</evidence>
<proteinExistence type="inferred from homology"/>
<evidence type="ECO:0000313" key="8">
    <source>
        <dbReference type="EMBL" id="EPE24840.1"/>
    </source>
</evidence>
<keyword evidence="9" id="KW-1185">Reference proteome</keyword>
<evidence type="ECO:0008006" key="10">
    <source>
        <dbReference type="Google" id="ProtNLM"/>
    </source>
</evidence>
<protein>
    <recommendedName>
        <fullName evidence="10">DUF1772-domain-containing protein</fullName>
    </recommendedName>
</protein>
<feature type="transmembrane region" description="Helical" evidence="7">
    <location>
        <begin position="60"/>
        <end position="77"/>
    </location>
</feature>
<dbReference type="KEGG" id="glz:GLAREA_11421"/>
<keyword evidence="3 7" id="KW-1133">Transmembrane helix</keyword>
<dbReference type="Pfam" id="PF08592">
    <property type="entry name" value="Anthrone_oxy"/>
    <property type="match status" value="1"/>
</dbReference>
<comment type="similarity">
    <text evidence="5">Belongs to the anthrone oxygenase family.</text>
</comment>
<keyword evidence="2 7" id="KW-0812">Transmembrane</keyword>
<keyword evidence="4 7" id="KW-0472">Membrane</keyword>
<dbReference type="EMBL" id="KE145372">
    <property type="protein sequence ID" value="EPE24840.1"/>
    <property type="molecule type" value="Genomic_DNA"/>
</dbReference>